<dbReference type="AlphaFoldDB" id="A0AAV0QVY9"/>
<dbReference type="EMBL" id="CAMGYJ010000010">
    <property type="protein sequence ID" value="CAI0549091.1"/>
    <property type="molecule type" value="Genomic_DNA"/>
</dbReference>
<dbReference type="Proteomes" id="UP001154282">
    <property type="component" value="Unassembled WGS sequence"/>
</dbReference>
<dbReference type="GO" id="GO:0061927">
    <property type="term" value="C:TOC-TIC supercomplex I"/>
    <property type="evidence" value="ECO:0007669"/>
    <property type="project" value="TreeGrafter"/>
</dbReference>
<evidence type="ECO:0000313" key="2">
    <source>
        <dbReference type="Proteomes" id="UP001154282"/>
    </source>
</evidence>
<proteinExistence type="predicted"/>
<comment type="caution">
    <text evidence="1">The sequence shown here is derived from an EMBL/GenBank/DDBJ whole genome shotgun (WGS) entry which is preliminary data.</text>
</comment>
<name>A0AAV0QVY9_9ROSI</name>
<dbReference type="PANTHER" id="PTHR34935:SF3">
    <property type="entry name" value="PROTEIN TIC110, CHLOROPLASTIC"/>
    <property type="match status" value="1"/>
</dbReference>
<evidence type="ECO:0000313" key="1">
    <source>
        <dbReference type="EMBL" id="CAI0549091.1"/>
    </source>
</evidence>
<accession>A0AAV0QVY9</accession>
<dbReference type="PANTHER" id="PTHR34935">
    <property type="entry name" value="PROTEIN TIC110, CHLOROPLASTIC"/>
    <property type="match status" value="1"/>
</dbReference>
<organism evidence="1 2">
    <name type="scientific">Linum tenue</name>
    <dbReference type="NCBI Taxonomy" id="586396"/>
    <lineage>
        <taxon>Eukaryota</taxon>
        <taxon>Viridiplantae</taxon>
        <taxon>Streptophyta</taxon>
        <taxon>Embryophyta</taxon>
        <taxon>Tracheophyta</taxon>
        <taxon>Spermatophyta</taxon>
        <taxon>Magnoliopsida</taxon>
        <taxon>eudicotyledons</taxon>
        <taxon>Gunneridae</taxon>
        <taxon>Pentapetalae</taxon>
        <taxon>rosids</taxon>
        <taxon>fabids</taxon>
        <taxon>Malpighiales</taxon>
        <taxon>Linaceae</taxon>
        <taxon>Linum</taxon>
    </lineage>
</organism>
<sequence>MPPHELDSMGEMSQQWQLVLTGWPVSALNDMLASDKAVPAEPLKWEVPEELSDLFTIYMRSDPAPEKLSRLQYLLGISDSTAVALRDVKDQVLSVGAEEEEFAF</sequence>
<dbReference type="InterPro" id="IPR031610">
    <property type="entry name" value="TIC110"/>
</dbReference>
<keyword evidence="2" id="KW-1185">Reference proteome</keyword>
<reference evidence="1" key="1">
    <citation type="submission" date="2022-08" db="EMBL/GenBank/DDBJ databases">
        <authorList>
            <person name="Gutierrez-Valencia J."/>
        </authorList>
    </citation>
    <scope>NUCLEOTIDE SEQUENCE</scope>
</reference>
<dbReference type="GO" id="GO:0045037">
    <property type="term" value="P:protein import into chloroplast stroma"/>
    <property type="evidence" value="ECO:0007669"/>
    <property type="project" value="TreeGrafter"/>
</dbReference>
<protein>
    <submittedName>
        <fullName evidence="1">Uncharacterized protein</fullName>
    </submittedName>
</protein>
<gene>
    <name evidence="1" type="ORF">LITE_LOCUS45007</name>
</gene>